<dbReference type="EMBL" id="JABZGW010000075">
    <property type="protein sequence ID" value="MBF4807572.1"/>
    <property type="molecule type" value="Genomic_DNA"/>
</dbReference>
<evidence type="ECO:0000256" key="1">
    <source>
        <dbReference type="SAM" id="MobiDB-lite"/>
    </source>
</evidence>
<evidence type="ECO:0000313" key="2">
    <source>
        <dbReference type="EMBL" id="MBF4807572.1"/>
    </source>
</evidence>
<feature type="region of interest" description="Disordered" evidence="1">
    <location>
        <begin position="1"/>
        <end position="20"/>
    </location>
</feature>
<organism evidence="2 3">
    <name type="scientific">Lancefieldella rimae</name>
    <dbReference type="NCBI Taxonomy" id="1383"/>
    <lineage>
        <taxon>Bacteria</taxon>
        <taxon>Bacillati</taxon>
        <taxon>Actinomycetota</taxon>
        <taxon>Coriobacteriia</taxon>
        <taxon>Coriobacteriales</taxon>
        <taxon>Atopobiaceae</taxon>
        <taxon>Lancefieldella</taxon>
    </lineage>
</organism>
<comment type="caution">
    <text evidence="2">The sequence shown here is derived from an EMBL/GenBank/DDBJ whole genome shotgun (WGS) entry which is preliminary data.</text>
</comment>
<reference evidence="2" key="1">
    <citation type="submission" date="2020-04" db="EMBL/GenBank/DDBJ databases">
        <title>Deep metagenomics examines the oral microbiome during advanced dental caries in children, revealing novel taxa and co-occurrences with host molecules.</title>
        <authorList>
            <person name="Baker J.L."/>
            <person name="Morton J.T."/>
            <person name="Dinis M."/>
            <person name="Alvarez R."/>
            <person name="Tran N.C."/>
            <person name="Knight R."/>
            <person name="Edlund A."/>
        </authorList>
    </citation>
    <scope>NUCLEOTIDE SEQUENCE</scope>
    <source>
        <strain evidence="2">JCVI_38_bin.5</strain>
    </source>
</reference>
<sequence length="139" mass="15439">MPQNEHDEYKQMSPEEISENLTSLTPSDVNHIWTTYGPAQGAQVPEMHIVVHAGNKQYDIDGHQGKTNWSFNAKMAPTNENGVRVKDISNDNLFVTAEMTFADDPEFAACVAQNLNQGGIPATIDGAKVFVTYDDRNRQ</sequence>
<name>A0A930W345_9ACTN</name>
<feature type="compositionally biased region" description="Basic and acidic residues" evidence="1">
    <location>
        <begin position="1"/>
        <end position="10"/>
    </location>
</feature>
<accession>A0A930W345</accession>
<evidence type="ECO:0000313" key="3">
    <source>
        <dbReference type="Proteomes" id="UP000698335"/>
    </source>
</evidence>
<dbReference type="Proteomes" id="UP000698335">
    <property type="component" value="Unassembled WGS sequence"/>
</dbReference>
<dbReference type="AlphaFoldDB" id="A0A930W345"/>
<protein>
    <submittedName>
        <fullName evidence="2">Uncharacterized protein</fullName>
    </submittedName>
</protein>
<proteinExistence type="predicted"/>
<gene>
    <name evidence="2" type="ORF">HXK26_02595</name>
</gene>